<name>A0ABS2AKV7_9ACTN</name>
<evidence type="ECO:0000256" key="2">
    <source>
        <dbReference type="ARBA" id="ARBA00023125"/>
    </source>
</evidence>
<keyword evidence="3" id="KW-0804">Transcription</keyword>
<dbReference type="Pfam" id="PF00440">
    <property type="entry name" value="TetR_N"/>
    <property type="match status" value="1"/>
</dbReference>
<dbReference type="InterPro" id="IPR001647">
    <property type="entry name" value="HTH_TetR"/>
</dbReference>
<accession>A0ABS2AKV7</accession>
<dbReference type="PANTHER" id="PTHR30055:SF234">
    <property type="entry name" value="HTH-TYPE TRANSCRIPTIONAL REGULATOR BETI"/>
    <property type="match status" value="1"/>
</dbReference>
<keyword evidence="1" id="KW-0805">Transcription regulation</keyword>
<comment type="caution">
    <text evidence="6">The sequence shown here is derived from an EMBL/GenBank/DDBJ whole genome shotgun (WGS) entry which is preliminary data.</text>
</comment>
<dbReference type="SUPFAM" id="SSF48498">
    <property type="entry name" value="Tetracyclin repressor-like, C-terminal domain"/>
    <property type="match status" value="1"/>
</dbReference>
<dbReference type="Pfam" id="PF21597">
    <property type="entry name" value="TetR_C_43"/>
    <property type="match status" value="1"/>
</dbReference>
<dbReference type="InterPro" id="IPR009057">
    <property type="entry name" value="Homeodomain-like_sf"/>
</dbReference>
<evidence type="ECO:0000256" key="1">
    <source>
        <dbReference type="ARBA" id="ARBA00023015"/>
    </source>
</evidence>
<keyword evidence="2 4" id="KW-0238">DNA-binding</keyword>
<dbReference type="InterPro" id="IPR050109">
    <property type="entry name" value="HTH-type_TetR-like_transc_reg"/>
</dbReference>
<organism evidence="6 7">
    <name type="scientific">Paractinoplanes ovalisporus</name>
    <dbReference type="NCBI Taxonomy" id="2810368"/>
    <lineage>
        <taxon>Bacteria</taxon>
        <taxon>Bacillati</taxon>
        <taxon>Actinomycetota</taxon>
        <taxon>Actinomycetes</taxon>
        <taxon>Micromonosporales</taxon>
        <taxon>Micromonosporaceae</taxon>
        <taxon>Paractinoplanes</taxon>
    </lineage>
</organism>
<proteinExistence type="predicted"/>
<gene>
    <name evidence="6" type="ORF">JIG36_33665</name>
</gene>
<evidence type="ECO:0000256" key="4">
    <source>
        <dbReference type="PROSITE-ProRule" id="PRU00335"/>
    </source>
</evidence>
<protein>
    <submittedName>
        <fullName evidence="6">TetR/AcrR family transcriptional regulator</fullName>
    </submittedName>
</protein>
<feature type="DNA-binding region" description="H-T-H motif" evidence="4">
    <location>
        <begin position="39"/>
        <end position="58"/>
    </location>
</feature>
<evidence type="ECO:0000313" key="6">
    <source>
        <dbReference type="EMBL" id="MBM2620469.1"/>
    </source>
</evidence>
<dbReference type="PANTHER" id="PTHR30055">
    <property type="entry name" value="HTH-TYPE TRANSCRIPTIONAL REGULATOR RUTR"/>
    <property type="match status" value="1"/>
</dbReference>
<dbReference type="EMBL" id="JAENHP010000015">
    <property type="protein sequence ID" value="MBM2620469.1"/>
    <property type="molecule type" value="Genomic_DNA"/>
</dbReference>
<keyword evidence="7" id="KW-1185">Reference proteome</keyword>
<dbReference type="InterPro" id="IPR049445">
    <property type="entry name" value="TetR_SbtR-like_C"/>
</dbReference>
<evidence type="ECO:0000313" key="7">
    <source>
        <dbReference type="Proteomes" id="UP000632138"/>
    </source>
</evidence>
<reference evidence="6 7" key="1">
    <citation type="submission" date="2021-01" db="EMBL/GenBank/DDBJ databases">
        <title>Actinoplanes sp. nov. LDG1-06 isolated from lichen.</title>
        <authorList>
            <person name="Saeng-In P."/>
            <person name="Phongsopitanun W."/>
            <person name="Kanchanasin P."/>
            <person name="Yuki M."/>
            <person name="Kudo T."/>
            <person name="Ohkuma M."/>
            <person name="Tanasupawat S."/>
        </authorList>
    </citation>
    <scope>NUCLEOTIDE SEQUENCE [LARGE SCALE GENOMIC DNA]</scope>
    <source>
        <strain evidence="6 7">LDG1-06</strain>
    </source>
</reference>
<dbReference type="InterPro" id="IPR036271">
    <property type="entry name" value="Tet_transcr_reg_TetR-rel_C_sf"/>
</dbReference>
<dbReference type="Proteomes" id="UP000632138">
    <property type="component" value="Unassembled WGS sequence"/>
</dbReference>
<evidence type="ECO:0000256" key="3">
    <source>
        <dbReference type="ARBA" id="ARBA00023163"/>
    </source>
</evidence>
<feature type="domain" description="HTH tetR-type" evidence="5">
    <location>
        <begin position="17"/>
        <end position="76"/>
    </location>
</feature>
<dbReference type="RefSeq" id="WP_203380460.1">
    <property type="nucleotide sequence ID" value="NZ_JAENHP010000015.1"/>
</dbReference>
<dbReference type="PRINTS" id="PR00455">
    <property type="entry name" value="HTHTETR"/>
</dbReference>
<sequence length="192" mass="20615">MSPTAAGRTRRTRADAQRNIDALVDAAREVFAASGPDAPVREIAARAGVGLATFYRHFPERADLITAVFRQDVDACADAATELRAEHDPFEALVAWVRQLTGFLGGRRGLAVSVHAGDPAFVQLPAYFRERFEPTLGALLEAAADAGEIRGDVDPGELLGAIKRLCSSGDSESNERMVALVIDGLRFGHDTR</sequence>
<evidence type="ECO:0000259" key="5">
    <source>
        <dbReference type="PROSITE" id="PS50977"/>
    </source>
</evidence>
<dbReference type="PROSITE" id="PS50977">
    <property type="entry name" value="HTH_TETR_2"/>
    <property type="match status" value="1"/>
</dbReference>
<dbReference type="Gene3D" id="1.10.357.10">
    <property type="entry name" value="Tetracycline Repressor, domain 2"/>
    <property type="match status" value="1"/>
</dbReference>
<dbReference type="SUPFAM" id="SSF46689">
    <property type="entry name" value="Homeodomain-like"/>
    <property type="match status" value="1"/>
</dbReference>